<accession>A0ABU2KX99</accession>
<protein>
    <recommendedName>
        <fullName evidence="3">Polyketide cyclase</fullName>
    </recommendedName>
</protein>
<dbReference type="Gene3D" id="3.30.530.20">
    <property type="match status" value="1"/>
</dbReference>
<evidence type="ECO:0000313" key="2">
    <source>
        <dbReference type="Proteomes" id="UP001183226"/>
    </source>
</evidence>
<dbReference type="Proteomes" id="UP001183226">
    <property type="component" value="Unassembled WGS sequence"/>
</dbReference>
<proteinExistence type="predicted"/>
<keyword evidence="2" id="KW-1185">Reference proteome</keyword>
<dbReference type="InterPro" id="IPR023393">
    <property type="entry name" value="START-like_dom_sf"/>
</dbReference>
<sequence>MPVITKSVIVDAPVALTFEVSNRIDRWPDMIPEYLRAEILGYEGRKIWFRLTNQDQASWTSWRMLFPPYVAYAERYEPIAPFVFNHLTWVYSALPGNRSQMTWDMYFELPEERKHEEETWRDRMAEHTEANQKAMRTYIESLEH</sequence>
<dbReference type="EMBL" id="JAVREK010000020">
    <property type="protein sequence ID" value="MDT0303924.1"/>
    <property type="molecule type" value="Genomic_DNA"/>
</dbReference>
<evidence type="ECO:0000313" key="1">
    <source>
        <dbReference type="EMBL" id="MDT0303924.1"/>
    </source>
</evidence>
<dbReference type="RefSeq" id="WP_311546418.1">
    <property type="nucleotide sequence ID" value="NZ_JAVREK010000020.1"/>
</dbReference>
<comment type="caution">
    <text evidence="1">The sequence shown here is derived from an EMBL/GenBank/DDBJ whole genome shotgun (WGS) entry which is preliminary data.</text>
</comment>
<organism evidence="1 2">
    <name type="scientific">Streptomonospora wellingtoniae</name>
    <dbReference type="NCBI Taxonomy" id="3075544"/>
    <lineage>
        <taxon>Bacteria</taxon>
        <taxon>Bacillati</taxon>
        <taxon>Actinomycetota</taxon>
        <taxon>Actinomycetes</taxon>
        <taxon>Streptosporangiales</taxon>
        <taxon>Nocardiopsidaceae</taxon>
        <taxon>Streptomonospora</taxon>
    </lineage>
</organism>
<dbReference type="SUPFAM" id="SSF55961">
    <property type="entry name" value="Bet v1-like"/>
    <property type="match status" value="1"/>
</dbReference>
<reference evidence="2" key="1">
    <citation type="submission" date="2023-07" db="EMBL/GenBank/DDBJ databases">
        <title>30 novel species of actinomycetes from the DSMZ collection.</title>
        <authorList>
            <person name="Nouioui I."/>
        </authorList>
    </citation>
    <scope>NUCLEOTIDE SEQUENCE [LARGE SCALE GENOMIC DNA]</scope>
    <source>
        <strain evidence="2">DSM 45055</strain>
    </source>
</reference>
<evidence type="ECO:0008006" key="3">
    <source>
        <dbReference type="Google" id="ProtNLM"/>
    </source>
</evidence>
<gene>
    <name evidence="1" type="ORF">RM446_17540</name>
</gene>
<name>A0ABU2KX99_9ACTN</name>